<comment type="caution">
    <text evidence="1">The sequence shown here is derived from an EMBL/GenBank/DDBJ whole genome shotgun (WGS) entry which is preliminary data.</text>
</comment>
<sequence length="122" mass="13849">MKAKEMHRVLAQQGIRLFALTLGADRMTYIHENKTVKEWREDISRFISEINHHRDESGHAEDEVFNRVMSKLDEAGYIEVADLVADVYEGRIAVYTAGVVDDPAHDEQADGFGHYGWESKGG</sequence>
<evidence type="ECO:0000313" key="2">
    <source>
        <dbReference type="Proteomes" id="UP000614714"/>
    </source>
</evidence>
<gene>
    <name evidence="1" type="ORF">JFN91_12640</name>
</gene>
<organism evidence="1 2">
    <name type="scientific">Geomonas anaerohicana</name>
    <dbReference type="NCBI Taxonomy" id="2798583"/>
    <lineage>
        <taxon>Bacteria</taxon>
        <taxon>Pseudomonadati</taxon>
        <taxon>Thermodesulfobacteriota</taxon>
        <taxon>Desulfuromonadia</taxon>
        <taxon>Geobacterales</taxon>
        <taxon>Geobacteraceae</taxon>
        <taxon>Geomonas</taxon>
    </lineage>
</organism>
<dbReference type="EMBL" id="JAEMHL010000006">
    <property type="protein sequence ID" value="MBJ6751063.1"/>
    <property type="molecule type" value="Genomic_DNA"/>
</dbReference>
<name>A0ABS0YFF7_9BACT</name>
<dbReference type="RefSeq" id="WP_199389553.1">
    <property type="nucleotide sequence ID" value="NZ_JAEMHL010000006.1"/>
</dbReference>
<accession>A0ABS0YFF7</accession>
<keyword evidence="2" id="KW-1185">Reference proteome</keyword>
<reference evidence="1 2" key="1">
    <citation type="submission" date="2020-12" db="EMBL/GenBank/DDBJ databases">
        <title>Geomonas sp. Red421, isolated from paddy soil.</title>
        <authorList>
            <person name="Xu Z."/>
            <person name="Zhang Z."/>
            <person name="Masuda Y."/>
            <person name="Itoh H."/>
            <person name="Senoo K."/>
        </authorList>
    </citation>
    <scope>NUCLEOTIDE SEQUENCE [LARGE SCALE GENOMIC DNA]</scope>
    <source>
        <strain evidence="1 2">Red421</strain>
    </source>
</reference>
<protein>
    <submittedName>
        <fullName evidence="1">Uncharacterized protein</fullName>
    </submittedName>
</protein>
<dbReference type="Proteomes" id="UP000614714">
    <property type="component" value="Unassembled WGS sequence"/>
</dbReference>
<evidence type="ECO:0000313" key="1">
    <source>
        <dbReference type="EMBL" id="MBJ6751063.1"/>
    </source>
</evidence>
<proteinExistence type="predicted"/>